<evidence type="ECO:0000256" key="1">
    <source>
        <dbReference type="SAM" id="Phobius"/>
    </source>
</evidence>
<name>A0ABR7CKM2_9BACT</name>
<reference evidence="2 3" key="1">
    <citation type="submission" date="2020-08" db="EMBL/GenBank/DDBJ databases">
        <title>Genome public.</title>
        <authorList>
            <person name="Liu C."/>
            <person name="Sun Q."/>
        </authorList>
    </citation>
    <scope>NUCLEOTIDE SEQUENCE [LARGE SCALE GENOMIC DNA]</scope>
    <source>
        <strain evidence="2 3">New-7</strain>
    </source>
</reference>
<protein>
    <submittedName>
        <fullName evidence="2">DUF805 domain-containing protein</fullName>
    </submittedName>
</protein>
<gene>
    <name evidence="2" type="ORF">H8S08_01925</name>
</gene>
<sequence length="117" mass="13218">MKKYFLDVLKLQYADFKGRASRRQFWMFVLYNVIAAVIVGIIGGIVGLNAILSGLYSLALLIPSLAISVRRLQDIDKEWYWILISLIPLVGSIWLIVLYCQPGTPSDNRFGKVPDAE</sequence>
<comment type="caution">
    <text evidence="2">The sequence shown here is derived from an EMBL/GenBank/DDBJ whole genome shotgun (WGS) entry which is preliminary data.</text>
</comment>
<feature type="transmembrane region" description="Helical" evidence="1">
    <location>
        <begin position="25"/>
        <end position="48"/>
    </location>
</feature>
<keyword evidence="1" id="KW-0472">Membrane</keyword>
<keyword evidence="1" id="KW-1133">Transmembrane helix</keyword>
<accession>A0ABR7CKM2</accession>
<organism evidence="2 3">
    <name type="scientific">Alistipes hominis</name>
    <dbReference type="NCBI Taxonomy" id="2763015"/>
    <lineage>
        <taxon>Bacteria</taxon>
        <taxon>Pseudomonadati</taxon>
        <taxon>Bacteroidota</taxon>
        <taxon>Bacteroidia</taxon>
        <taxon>Bacteroidales</taxon>
        <taxon>Rikenellaceae</taxon>
        <taxon>Alistipes</taxon>
    </lineage>
</organism>
<proteinExistence type="predicted"/>
<keyword evidence="3" id="KW-1185">Reference proteome</keyword>
<feature type="transmembrane region" description="Helical" evidence="1">
    <location>
        <begin position="79"/>
        <end position="99"/>
    </location>
</feature>
<keyword evidence="1" id="KW-0812">Transmembrane</keyword>
<dbReference type="Proteomes" id="UP000636891">
    <property type="component" value="Unassembled WGS sequence"/>
</dbReference>
<evidence type="ECO:0000313" key="2">
    <source>
        <dbReference type="EMBL" id="MBC5615780.1"/>
    </source>
</evidence>
<feature type="transmembrane region" description="Helical" evidence="1">
    <location>
        <begin position="54"/>
        <end position="72"/>
    </location>
</feature>
<evidence type="ECO:0000313" key="3">
    <source>
        <dbReference type="Proteomes" id="UP000636891"/>
    </source>
</evidence>
<dbReference type="PANTHER" id="PTHR34980:SF2">
    <property type="entry name" value="INNER MEMBRANE PROTEIN YHAH-RELATED"/>
    <property type="match status" value="1"/>
</dbReference>
<dbReference type="RefSeq" id="WP_055205445.1">
    <property type="nucleotide sequence ID" value="NZ_JACOOK010000001.1"/>
</dbReference>
<dbReference type="EMBL" id="JACOOK010000001">
    <property type="protein sequence ID" value="MBC5615780.1"/>
    <property type="molecule type" value="Genomic_DNA"/>
</dbReference>
<dbReference type="InterPro" id="IPR008523">
    <property type="entry name" value="DUF805"/>
</dbReference>
<dbReference type="Pfam" id="PF05656">
    <property type="entry name" value="DUF805"/>
    <property type="match status" value="1"/>
</dbReference>
<dbReference type="PANTHER" id="PTHR34980">
    <property type="entry name" value="INNER MEMBRANE PROTEIN-RELATED-RELATED"/>
    <property type="match status" value="1"/>
</dbReference>